<dbReference type="EMBL" id="JAVDUG010000001">
    <property type="protein sequence ID" value="MDR6776198.1"/>
    <property type="molecule type" value="Genomic_DNA"/>
</dbReference>
<sequence>MISKIKALWSILIVVIVFLNMSAIEVKAEAVSDEWSIKTTIENPKAVSAVSELNGKIYIFGGSSGSNPY</sequence>
<reference evidence="1 2" key="1">
    <citation type="submission" date="2023-07" db="EMBL/GenBank/DDBJ databases">
        <title>Sorghum-associated microbial communities from plants grown in Nebraska, USA.</title>
        <authorList>
            <person name="Schachtman D."/>
        </authorList>
    </citation>
    <scope>NUCLEOTIDE SEQUENCE [LARGE SCALE GENOMIC DNA]</scope>
    <source>
        <strain evidence="1 2">BE143</strain>
    </source>
</reference>
<gene>
    <name evidence="1" type="ORF">J2W98_000445</name>
</gene>
<protein>
    <submittedName>
        <fullName evidence="1">Uncharacterized protein</fullName>
    </submittedName>
</protein>
<evidence type="ECO:0000313" key="1">
    <source>
        <dbReference type="EMBL" id="MDR6776198.1"/>
    </source>
</evidence>
<dbReference type="RefSeq" id="WP_068942639.1">
    <property type="nucleotide sequence ID" value="NZ_JAVDUG010000001.1"/>
</dbReference>
<accession>A0ABU1Q9A3</accession>
<dbReference type="Proteomes" id="UP001266807">
    <property type="component" value="Unassembled WGS sequence"/>
</dbReference>
<organism evidence="1 2">
    <name type="scientific">Paenibacillus peoriae</name>
    <dbReference type="NCBI Taxonomy" id="59893"/>
    <lineage>
        <taxon>Bacteria</taxon>
        <taxon>Bacillati</taxon>
        <taxon>Bacillota</taxon>
        <taxon>Bacilli</taxon>
        <taxon>Bacillales</taxon>
        <taxon>Paenibacillaceae</taxon>
        <taxon>Paenibacillus</taxon>
    </lineage>
</organism>
<proteinExistence type="predicted"/>
<comment type="caution">
    <text evidence="1">The sequence shown here is derived from an EMBL/GenBank/DDBJ whole genome shotgun (WGS) entry which is preliminary data.</text>
</comment>
<keyword evidence="2" id="KW-1185">Reference proteome</keyword>
<name>A0ABU1Q9A3_9BACL</name>
<evidence type="ECO:0000313" key="2">
    <source>
        <dbReference type="Proteomes" id="UP001266807"/>
    </source>
</evidence>